<keyword evidence="2" id="KW-1185">Reference proteome</keyword>
<evidence type="ECO:0000313" key="1">
    <source>
        <dbReference type="EMBL" id="MBO0929812.1"/>
    </source>
</evidence>
<reference evidence="1 2" key="1">
    <citation type="submission" date="2021-03" db="EMBL/GenBank/DDBJ databases">
        <title>Fibrella sp. HMF5036 genome sequencing and assembly.</title>
        <authorList>
            <person name="Kang H."/>
            <person name="Kim H."/>
            <person name="Bae S."/>
            <person name="Joh K."/>
        </authorList>
    </citation>
    <scope>NUCLEOTIDE SEQUENCE [LARGE SCALE GENOMIC DNA]</scope>
    <source>
        <strain evidence="1 2">HMF5036</strain>
    </source>
</reference>
<sequence>MDTIIILAIIGGVIYFLYTVSKKRKTVVVNENSFYQNGVKVDFTTGMITIGKHTYPVSKVTGIKSNTLVKTKASILANQGSVDIEVDDFVKPVHKINFNGYSVDKDTKEFAQRLSIALRKAGGPNFT</sequence>
<proteinExistence type="predicted"/>
<protein>
    <submittedName>
        <fullName evidence="1">Uncharacterized protein</fullName>
    </submittedName>
</protein>
<evidence type="ECO:0000313" key="2">
    <source>
        <dbReference type="Proteomes" id="UP000664795"/>
    </source>
</evidence>
<dbReference type="EMBL" id="JAFMYU010000002">
    <property type="protein sequence ID" value="MBO0929812.1"/>
    <property type="molecule type" value="Genomic_DNA"/>
</dbReference>
<dbReference type="Proteomes" id="UP000664795">
    <property type="component" value="Unassembled WGS sequence"/>
</dbReference>
<organism evidence="1 2">
    <name type="scientific">Fibrella aquatilis</name>
    <dbReference type="NCBI Taxonomy" id="2817059"/>
    <lineage>
        <taxon>Bacteria</taxon>
        <taxon>Pseudomonadati</taxon>
        <taxon>Bacteroidota</taxon>
        <taxon>Cytophagia</taxon>
        <taxon>Cytophagales</taxon>
        <taxon>Spirosomataceae</taxon>
        <taxon>Fibrella</taxon>
    </lineage>
</organism>
<accession>A0A939JUI4</accession>
<gene>
    <name evidence="1" type="ORF">J2I48_02355</name>
</gene>
<comment type="caution">
    <text evidence="1">The sequence shown here is derived from an EMBL/GenBank/DDBJ whole genome shotgun (WGS) entry which is preliminary data.</text>
</comment>
<dbReference type="AlphaFoldDB" id="A0A939JUI4"/>
<dbReference type="RefSeq" id="WP_207333785.1">
    <property type="nucleotide sequence ID" value="NZ_JAFMYU010000002.1"/>
</dbReference>
<name>A0A939JUI4_9BACT</name>